<keyword evidence="8 9" id="KW-0998">Cell outer membrane</keyword>
<dbReference type="Pfam" id="PF13953">
    <property type="entry name" value="PapC_C"/>
    <property type="match status" value="1"/>
</dbReference>
<evidence type="ECO:0000259" key="10">
    <source>
        <dbReference type="Pfam" id="PF13953"/>
    </source>
</evidence>
<dbReference type="STRING" id="561230.PC1_0825"/>
<keyword evidence="7 9" id="KW-0472">Membrane</keyword>
<sequence length="845" mass="94025">MDIYNAVSVQAHIPMAMKNLTFKEKIKSALFRYGFFIFSLNTTALSATEFNVNVLDVDERSDIDLSHFSDPEYVTPGTYLLSIKVNAREIQQEMISYLPEGNHQARPTACLSPELVDKLALKKEARDKVERWNNGECVDLTPIAGVKVSNQIGMGTLNITIPQAWLAYSDSNWIPPEQWDHGIGGALLDYNLVGNVRRDTHGRGTSHYLSSYGTAGFNQGAWRYRADYRYFLQKSRNGNRDRFSWDQFYAYRPLPTLSADLKLGEMYFSSNLFDSYRFTGVSLANNDNMLPPSLRGYAPEIRGVAKSNATVTVTQNGRLIYETTVPAGPFAIQDLKNGVSGTLDVRVTEEDGTVTTFQTESANLPYLTRPGHVQYKLAAGKPSNTNHRLQGPAFSAAEASWGLSNAWSVYGGSILSDGYQSWSAGIGKNLYLLGALSADVTQSRATLPATSSQMGHAFSLNWSKYFNSIDSQISFAGYRFSEKTYMSMAQYLYALNLDNRYRNEKERYTITLSKNFATRESYSWLSGLSTYVTYTRQTYWNEAEQDRYGVSLNKYFDIGAFKGIAANFAAYRTEFNRRTDDSLYLSFSIPLGERDRLSYSMGRYNDSSNQTLTYSNNADPRRTWNLSTRYDSKEHTYLSGNYTHLAPMTDATVGVAWQQDRYTYLNGSLRGGITATRHGVAAHPKGNQGGTRIMVDTEQAGVQFSGSQVETNRYGLAVIAGTSSYYDVSTRIDLQKLPSTIEAITTVVQGTLTEGAIGYRKFDVVSGAKVMAHVALADGTYPPFAAQVKNKKGRDIAMITNGGQAYITGVSPDETLSVIWEGRTQCSITLPATLNHLDVLLLPCK</sequence>
<comment type="similarity">
    <text evidence="2 9">Belongs to the fimbrial export usher family.</text>
</comment>
<keyword evidence="9" id="KW-1029">Fimbrium biogenesis</keyword>
<evidence type="ECO:0000256" key="7">
    <source>
        <dbReference type="ARBA" id="ARBA00023136"/>
    </source>
</evidence>
<dbReference type="EMBL" id="CP001657">
    <property type="protein sequence ID" value="ACT11877.1"/>
    <property type="molecule type" value="Genomic_DNA"/>
</dbReference>
<dbReference type="PROSITE" id="PS01151">
    <property type="entry name" value="FIMBRIAL_USHER"/>
    <property type="match status" value="1"/>
</dbReference>
<dbReference type="PANTHER" id="PTHR30451">
    <property type="entry name" value="OUTER MEMBRANE USHER PROTEIN"/>
    <property type="match status" value="1"/>
</dbReference>
<dbReference type="InterPro" id="IPR042186">
    <property type="entry name" value="FimD_plug_dom"/>
</dbReference>
<evidence type="ECO:0000256" key="6">
    <source>
        <dbReference type="ARBA" id="ARBA00022729"/>
    </source>
</evidence>
<evidence type="ECO:0000256" key="8">
    <source>
        <dbReference type="ARBA" id="ARBA00023237"/>
    </source>
</evidence>
<dbReference type="Pfam" id="PF00577">
    <property type="entry name" value="Usher"/>
    <property type="match status" value="1"/>
</dbReference>
<dbReference type="Gene3D" id="2.60.40.2610">
    <property type="entry name" value="Outer membrane usher protein FimD, plug domain"/>
    <property type="match status" value="1"/>
</dbReference>
<dbReference type="InterPro" id="IPR000015">
    <property type="entry name" value="Fimb_usher"/>
</dbReference>
<dbReference type="GO" id="GO:0015473">
    <property type="term" value="F:fimbrial usher porin activity"/>
    <property type="evidence" value="ECO:0007669"/>
    <property type="project" value="InterPro"/>
</dbReference>
<feature type="domain" description="PapC-like C-terminal" evidence="10">
    <location>
        <begin position="774"/>
        <end position="829"/>
    </location>
</feature>
<name>C6D9U1_PECCP</name>
<evidence type="ECO:0000313" key="12">
    <source>
        <dbReference type="EMBL" id="ACT11877.1"/>
    </source>
</evidence>
<dbReference type="InterPro" id="IPR043142">
    <property type="entry name" value="PapC-like_C_sf"/>
</dbReference>
<dbReference type="HOGENOM" id="CLU_009120_1_1_6"/>
<dbReference type="Proteomes" id="UP000002736">
    <property type="component" value="Chromosome"/>
</dbReference>
<dbReference type="GO" id="GO:0009297">
    <property type="term" value="P:pilus assembly"/>
    <property type="evidence" value="ECO:0007669"/>
    <property type="project" value="InterPro"/>
</dbReference>
<dbReference type="SUPFAM" id="SSF141729">
    <property type="entry name" value="FimD N-terminal domain-like"/>
    <property type="match status" value="1"/>
</dbReference>
<feature type="domain" description="PapC N-terminal" evidence="11">
    <location>
        <begin position="49"/>
        <end position="192"/>
    </location>
</feature>
<evidence type="ECO:0000256" key="4">
    <source>
        <dbReference type="ARBA" id="ARBA00022452"/>
    </source>
</evidence>
<dbReference type="PANTHER" id="PTHR30451:SF10">
    <property type="entry name" value="OUTER MEMBRANE USHER PROTEIN YFCU-RELATED"/>
    <property type="match status" value="1"/>
</dbReference>
<dbReference type="Gene3D" id="2.60.40.2070">
    <property type="match status" value="1"/>
</dbReference>
<dbReference type="eggNOG" id="COG3188">
    <property type="taxonomic scope" value="Bacteria"/>
</dbReference>
<dbReference type="GO" id="GO:0009279">
    <property type="term" value="C:cell outer membrane"/>
    <property type="evidence" value="ECO:0007669"/>
    <property type="project" value="UniProtKB-SubCell"/>
</dbReference>
<accession>C6D9U1</accession>
<dbReference type="Pfam" id="PF13954">
    <property type="entry name" value="PapC_N"/>
    <property type="match status" value="1"/>
</dbReference>
<evidence type="ECO:0000256" key="9">
    <source>
        <dbReference type="RuleBase" id="RU003884"/>
    </source>
</evidence>
<dbReference type="AlphaFoldDB" id="C6D9U1"/>
<keyword evidence="6" id="KW-0732">Signal</keyword>
<evidence type="ECO:0000256" key="5">
    <source>
        <dbReference type="ARBA" id="ARBA00022692"/>
    </source>
</evidence>
<evidence type="ECO:0000256" key="2">
    <source>
        <dbReference type="ARBA" id="ARBA00008064"/>
    </source>
</evidence>
<reference evidence="12 13" key="1">
    <citation type="submission" date="2009-07" db="EMBL/GenBank/DDBJ databases">
        <title>Complete sequence of Pectobacterium carotovorum subsp. carotovorum PC1.</title>
        <authorList>
            <consortium name="US DOE Joint Genome Institute"/>
            <person name="Lucas S."/>
            <person name="Copeland A."/>
            <person name="Lapidus A."/>
            <person name="Glavina del Rio T."/>
            <person name="Tice H."/>
            <person name="Bruce D."/>
            <person name="Goodwin L."/>
            <person name="Pitluck S."/>
            <person name="Munk A.C."/>
            <person name="Brettin T."/>
            <person name="Detter J.C."/>
            <person name="Han C."/>
            <person name="Tapia R."/>
            <person name="Larimer F."/>
            <person name="Land M."/>
            <person name="Hauser L."/>
            <person name="Kyrpides N."/>
            <person name="Mikhailova N."/>
            <person name="Balakrishnan V."/>
            <person name="Glasner J."/>
            <person name="Perna N.T."/>
        </authorList>
    </citation>
    <scope>NUCLEOTIDE SEQUENCE [LARGE SCALE GENOMIC DNA]</scope>
    <source>
        <strain evidence="12 13">PC1</strain>
    </source>
</reference>
<dbReference type="Gene3D" id="3.10.20.410">
    <property type="match status" value="1"/>
</dbReference>
<dbReference type="Gene3D" id="2.60.40.3110">
    <property type="match status" value="1"/>
</dbReference>
<proteinExistence type="inferred from homology"/>
<evidence type="ECO:0000256" key="1">
    <source>
        <dbReference type="ARBA" id="ARBA00004571"/>
    </source>
</evidence>
<protein>
    <submittedName>
        <fullName evidence="12">Fimbrial biogenesis outer membrane usher protein</fullName>
    </submittedName>
</protein>
<dbReference type="KEGG" id="pct:PC1_0825"/>
<dbReference type="InterPro" id="IPR025949">
    <property type="entry name" value="PapC-like_C"/>
</dbReference>
<evidence type="ECO:0000256" key="3">
    <source>
        <dbReference type="ARBA" id="ARBA00022448"/>
    </source>
</evidence>
<evidence type="ECO:0000313" key="13">
    <source>
        <dbReference type="Proteomes" id="UP000002736"/>
    </source>
</evidence>
<evidence type="ECO:0000259" key="11">
    <source>
        <dbReference type="Pfam" id="PF13954"/>
    </source>
</evidence>
<dbReference type="InterPro" id="IPR018030">
    <property type="entry name" value="Fimbrial_membr_usher_CS"/>
</dbReference>
<keyword evidence="4" id="KW-1134">Transmembrane beta strand</keyword>
<keyword evidence="3 9" id="KW-0813">Transport</keyword>
<organism evidence="12 13">
    <name type="scientific">Pectobacterium carotovorum subsp. carotovorum (strain PC1)</name>
    <dbReference type="NCBI Taxonomy" id="561230"/>
    <lineage>
        <taxon>Bacteria</taxon>
        <taxon>Pseudomonadati</taxon>
        <taxon>Pseudomonadota</taxon>
        <taxon>Gammaproteobacteria</taxon>
        <taxon>Enterobacterales</taxon>
        <taxon>Pectobacteriaceae</taxon>
        <taxon>Pectobacterium</taxon>
    </lineage>
</organism>
<dbReference type="InterPro" id="IPR025885">
    <property type="entry name" value="PapC_N"/>
</dbReference>
<comment type="subcellular location">
    <subcellularLocation>
        <location evidence="1 9">Cell outer membrane</location>
        <topology evidence="1 9">Multi-pass membrane protein</topology>
    </subcellularLocation>
</comment>
<dbReference type="InterPro" id="IPR037224">
    <property type="entry name" value="PapC_N_sf"/>
</dbReference>
<keyword evidence="5 9" id="KW-0812">Transmembrane</keyword>
<gene>
    <name evidence="12" type="ordered locus">PC1_0825</name>
</gene>